<proteinExistence type="predicted"/>
<dbReference type="PANTHER" id="PTHR47027:SF20">
    <property type="entry name" value="REVERSE TRANSCRIPTASE-LIKE PROTEIN WITH RNA-DIRECTED DNA POLYMERASE DOMAIN"/>
    <property type="match status" value="1"/>
</dbReference>
<dbReference type="EMBL" id="JAEPRB010001264">
    <property type="protein sequence ID" value="KAG2206063.1"/>
    <property type="molecule type" value="Genomic_DNA"/>
</dbReference>
<accession>A0A8H7V7B3</accession>
<dbReference type="CDD" id="cd01650">
    <property type="entry name" value="RT_nLTR_like"/>
    <property type="match status" value="1"/>
</dbReference>
<gene>
    <name evidence="2" type="ORF">INT45_005484</name>
</gene>
<name>A0A8H7V7B3_9FUNG</name>
<dbReference type="PROSITE" id="PS50878">
    <property type="entry name" value="RT_POL"/>
    <property type="match status" value="1"/>
</dbReference>
<dbReference type="PANTHER" id="PTHR47027">
    <property type="entry name" value="REVERSE TRANSCRIPTASE DOMAIN-CONTAINING PROTEIN"/>
    <property type="match status" value="1"/>
</dbReference>
<feature type="domain" description="Reverse transcriptase" evidence="1">
    <location>
        <begin position="2"/>
        <end position="272"/>
    </location>
</feature>
<dbReference type="Pfam" id="PF00078">
    <property type="entry name" value="RVT_1"/>
    <property type="match status" value="1"/>
</dbReference>
<sequence>ILCWKWSKTPDSWRLAQVVPIYKKGDANDPANYRPISLLSVLRKILEICLQDELHSASPDIDISQGGFRTQRSALDQALCLHELCLRHRLDHNNNSPTLAALDIRSALFDNVSIQVLLSGTTSRSFWPATGVLQGSILSPHLYSIYINSLPQFLRSPSSSSILSNLSDSDSDFQDTPILSSRQRPHRLVCGKWINALLYADDVVLIGNRSNIQQLLNRAEEHSYQLGYRWNPSKCIVLQQPTSQSTNPLPPLYLYNQPLPTASTFVYLGIPFNASGMINNQQLLQRNIASALTGMRTLRTIGCQDQCLRYIFGGHAKSSTIVFRHMANLSTMDERVHTLGAKNLSRAFYLPEDALLTELRPILRDNRHRWKQLQKYNEIWKLLPLPPEDASPRDLKSTIRTYRTTNLHKLQQGPNAGVLIKACRSKLGVDPIFFLPMTSRERSRLLRWRMGWLPGKPIQCTNCNSHRTSRHHLIECLDIAYQLDLPPDILPNPIDHLLNKLPRKPPSNPQTILFWQQTWPKLMVALEQLDKICHPNPNDDIPADPELGQQFVDWLTPPPPFLPSHDPSLDYILHL</sequence>
<reference evidence="2 3" key="1">
    <citation type="submission" date="2020-12" db="EMBL/GenBank/DDBJ databases">
        <title>Metabolic potential, ecology and presence of endohyphal bacteria is reflected in genomic diversity of Mucoromycotina.</title>
        <authorList>
            <person name="Muszewska A."/>
            <person name="Okrasinska A."/>
            <person name="Steczkiewicz K."/>
            <person name="Drgas O."/>
            <person name="Orlowska M."/>
            <person name="Perlinska-Lenart U."/>
            <person name="Aleksandrzak-Piekarczyk T."/>
            <person name="Szatraj K."/>
            <person name="Zielenkiewicz U."/>
            <person name="Pilsyk S."/>
            <person name="Malc E."/>
            <person name="Mieczkowski P."/>
            <person name="Kruszewska J.S."/>
            <person name="Biernat P."/>
            <person name="Pawlowska J."/>
        </authorList>
    </citation>
    <scope>NUCLEOTIDE SEQUENCE [LARGE SCALE GENOMIC DNA]</scope>
    <source>
        <strain evidence="2 3">CBS 142.35</strain>
    </source>
</reference>
<evidence type="ECO:0000259" key="1">
    <source>
        <dbReference type="PROSITE" id="PS50878"/>
    </source>
</evidence>
<dbReference type="Proteomes" id="UP000646827">
    <property type="component" value="Unassembled WGS sequence"/>
</dbReference>
<feature type="non-terminal residue" evidence="2">
    <location>
        <position position="1"/>
    </location>
</feature>
<dbReference type="OrthoDB" id="2277222at2759"/>
<dbReference type="AlphaFoldDB" id="A0A8H7V7B3"/>
<evidence type="ECO:0000313" key="3">
    <source>
        <dbReference type="Proteomes" id="UP000646827"/>
    </source>
</evidence>
<protein>
    <recommendedName>
        <fullName evidence="1">Reverse transcriptase domain-containing protein</fullName>
    </recommendedName>
</protein>
<dbReference type="InterPro" id="IPR000477">
    <property type="entry name" value="RT_dom"/>
</dbReference>
<keyword evidence="3" id="KW-1185">Reference proteome</keyword>
<evidence type="ECO:0000313" key="2">
    <source>
        <dbReference type="EMBL" id="KAG2206063.1"/>
    </source>
</evidence>
<organism evidence="2 3">
    <name type="scientific">Circinella minor</name>
    <dbReference type="NCBI Taxonomy" id="1195481"/>
    <lineage>
        <taxon>Eukaryota</taxon>
        <taxon>Fungi</taxon>
        <taxon>Fungi incertae sedis</taxon>
        <taxon>Mucoromycota</taxon>
        <taxon>Mucoromycotina</taxon>
        <taxon>Mucoromycetes</taxon>
        <taxon>Mucorales</taxon>
        <taxon>Lichtheimiaceae</taxon>
        <taxon>Circinella</taxon>
    </lineage>
</organism>
<comment type="caution">
    <text evidence="2">The sequence shown here is derived from an EMBL/GenBank/DDBJ whole genome shotgun (WGS) entry which is preliminary data.</text>
</comment>